<gene>
    <name evidence="6 9" type="primary">rplT</name>
    <name evidence="9" type="ORF">FEF22_001455</name>
</gene>
<organism evidence="9 10">
    <name type="scientific">Texas Phoenix palm phytoplasma</name>
    <dbReference type="NCBI Taxonomy" id="176709"/>
    <lineage>
        <taxon>Bacteria</taxon>
        <taxon>Bacillati</taxon>
        <taxon>Mycoplasmatota</taxon>
        <taxon>Mollicutes</taxon>
        <taxon>Acholeplasmatales</taxon>
        <taxon>Acholeplasmataceae</taxon>
        <taxon>Candidatus Phytoplasma</taxon>
        <taxon>16SrIV (Coconut lethal yellows group)</taxon>
    </lineage>
</organism>
<comment type="similarity">
    <text evidence="1 6 7">Belongs to the bacterial ribosomal protein bL20 family.</text>
</comment>
<dbReference type="PANTHER" id="PTHR10986">
    <property type="entry name" value="39S RIBOSOMAL PROTEIN L20"/>
    <property type="match status" value="1"/>
</dbReference>
<keyword evidence="10" id="KW-1185">Reference proteome</keyword>
<evidence type="ECO:0000256" key="2">
    <source>
        <dbReference type="ARBA" id="ARBA00022980"/>
    </source>
</evidence>
<keyword evidence="2 6" id="KW-0689">Ribosomal protein</keyword>
<reference evidence="9" key="1">
    <citation type="submission" date="2019-10" db="EMBL/GenBank/DDBJ databases">
        <title>Whole Genome Sequencing and Characterization of Texas Phoenix Palm Decline Phytoplasma Belongs to Lethal Yellowing (16SrIV) Group.</title>
        <authorList>
            <person name="Bao M."/>
        </authorList>
    </citation>
    <scope>NUCLEOTIDE SEQUENCE [LARGE SCALE GENOMIC DNA]</scope>
    <source>
        <strain evidence="9">ACPD</strain>
    </source>
</reference>
<dbReference type="Proteomes" id="UP001192346">
    <property type="component" value="Unassembled WGS sequence"/>
</dbReference>
<evidence type="ECO:0000256" key="3">
    <source>
        <dbReference type="ARBA" id="ARBA00023274"/>
    </source>
</evidence>
<dbReference type="InterPro" id="IPR035566">
    <property type="entry name" value="Ribosomal_protein_bL20_C"/>
</dbReference>
<evidence type="ECO:0000256" key="5">
    <source>
        <dbReference type="ARBA" id="ARBA00035172"/>
    </source>
</evidence>
<evidence type="ECO:0000256" key="7">
    <source>
        <dbReference type="RuleBase" id="RU000560"/>
    </source>
</evidence>
<dbReference type="CDD" id="cd07026">
    <property type="entry name" value="Ribosomal_L20"/>
    <property type="match status" value="1"/>
</dbReference>
<evidence type="ECO:0000256" key="6">
    <source>
        <dbReference type="HAMAP-Rule" id="MF_00382"/>
    </source>
</evidence>
<dbReference type="Gene3D" id="1.10.1900.20">
    <property type="entry name" value="Ribosomal protein L20"/>
    <property type="match status" value="1"/>
</dbReference>
<dbReference type="NCBIfam" id="TIGR01032">
    <property type="entry name" value="rplT_bact"/>
    <property type="match status" value="1"/>
</dbReference>
<sequence length="185" mass="21923">MVKINFTNARHKRRKKILKLAKGYFGSKSTIYKTANEQVMRSLQYSYIGRKQRKRQFRRLWITRINAGCLNNGISYSKFIHGLSLSKVKINRKMLSDLVYNKSLLFDEYINLSKKNLEKYKDKNSNEILSTSDEVKNFSNSDKKKIDLKKFLLVDLRKLALKYNIKNYSKLKKTELINVLQQNIK</sequence>
<name>A0ABS5BIQ5_9MOLU</name>
<dbReference type="Pfam" id="PF07498">
    <property type="entry name" value="Rho_N"/>
    <property type="match status" value="1"/>
</dbReference>
<keyword evidence="6 7" id="KW-0699">rRNA-binding</keyword>
<dbReference type="SUPFAM" id="SSF74731">
    <property type="entry name" value="Ribosomal protein L20"/>
    <property type="match status" value="1"/>
</dbReference>
<evidence type="ECO:0000256" key="4">
    <source>
        <dbReference type="ARBA" id="ARBA00024775"/>
    </source>
</evidence>
<evidence type="ECO:0000256" key="1">
    <source>
        <dbReference type="ARBA" id="ARBA00007698"/>
    </source>
</evidence>
<dbReference type="NCBIfam" id="NF011109">
    <property type="entry name" value="PRK14537.1"/>
    <property type="match status" value="1"/>
</dbReference>
<accession>A0ABS5BIQ5</accession>
<dbReference type="PRINTS" id="PR00062">
    <property type="entry name" value="RIBOSOMALL20"/>
</dbReference>
<feature type="domain" description="Rho termination factor-like N-terminal" evidence="8">
    <location>
        <begin position="147"/>
        <end position="182"/>
    </location>
</feature>
<keyword evidence="3 6" id="KW-0687">Ribonucleoprotein</keyword>
<evidence type="ECO:0000313" key="9">
    <source>
        <dbReference type="EMBL" id="MBP3059450.1"/>
    </source>
</evidence>
<dbReference type="HAMAP" id="MF_00382">
    <property type="entry name" value="Ribosomal_bL20"/>
    <property type="match status" value="1"/>
</dbReference>
<comment type="caution">
    <text evidence="9">The sequence shown here is derived from an EMBL/GenBank/DDBJ whole genome shotgun (WGS) entry which is preliminary data.</text>
</comment>
<dbReference type="EMBL" id="VBRA02000009">
    <property type="protein sequence ID" value="MBP3059450.1"/>
    <property type="molecule type" value="Genomic_DNA"/>
</dbReference>
<proteinExistence type="inferred from homology"/>
<dbReference type="InterPro" id="IPR005813">
    <property type="entry name" value="Ribosomal_bL20"/>
</dbReference>
<protein>
    <recommendedName>
        <fullName evidence="5 6">Large ribosomal subunit protein bL20</fullName>
    </recommendedName>
</protein>
<dbReference type="Gene3D" id="6.10.160.10">
    <property type="match status" value="1"/>
</dbReference>
<evidence type="ECO:0000313" key="10">
    <source>
        <dbReference type="Proteomes" id="UP001192346"/>
    </source>
</evidence>
<dbReference type="InterPro" id="IPR011112">
    <property type="entry name" value="Rho-like_N"/>
</dbReference>
<keyword evidence="6 7" id="KW-0694">RNA-binding</keyword>
<comment type="function">
    <text evidence="4 6 7">Binds directly to 23S ribosomal RNA and is necessary for the in vitro assembly process of the 50S ribosomal subunit. It is not involved in the protein synthesizing functions of that subunit.</text>
</comment>
<dbReference type="GO" id="GO:0005840">
    <property type="term" value="C:ribosome"/>
    <property type="evidence" value="ECO:0007669"/>
    <property type="project" value="UniProtKB-KW"/>
</dbReference>
<dbReference type="Pfam" id="PF00453">
    <property type="entry name" value="Ribosomal_L20"/>
    <property type="match status" value="1"/>
</dbReference>
<evidence type="ECO:0000259" key="8">
    <source>
        <dbReference type="Pfam" id="PF07498"/>
    </source>
</evidence>